<dbReference type="KEGG" id="adz:ADFLV_1846"/>
<proteinExistence type="predicted"/>
<dbReference type="KEGG" id="adz:ADFLV_1260"/>
<keyword evidence="4" id="KW-1185">Reference proteome</keyword>
<evidence type="ECO:0000313" key="4">
    <source>
        <dbReference type="Proteomes" id="UP000503313"/>
    </source>
</evidence>
<reference evidence="2 4" key="1">
    <citation type="submission" date="2020-05" db="EMBL/GenBank/DDBJ databases">
        <title>Complete genome sequencing of Campylobacter and Arcobacter type strains.</title>
        <authorList>
            <person name="Miller W.G."/>
            <person name="Yee E."/>
        </authorList>
    </citation>
    <scope>NUCLEOTIDE SEQUENCE [LARGE SCALE GENOMIC DNA]</scope>
    <source>
        <strain evidence="2 4">LMG 25694</strain>
    </source>
</reference>
<name>A0AAE7BFY0_9BACT</name>
<evidence type="ECO:0000313" key="2">
    <source>
        <dbReference type="EMBL" id="QKF77292.1"/>
    </source>
</evidence>
<feature type="region of interest" description="Disordered" evidence="1">
    <location>
        <begin position="181"/>
        <end position="228"/>
    </location>
</feature>
<dbReference type="RefSeq" id="WP_129012115.1">
    <property type="nucleotide sequence ID" value="NZ_CP053835.1"/>
</dbReference>
<evidence type="ECO:0000256" key="1">
    <source>
        <dbReference type="SAM" id="MobiDB-lite"/>
    </source>
</evidence>
<dbReference type="EMBL" id="CP053835">
    <property type="protein sequence ID" value="QKF77292.1"/>
    <property type="molecule type" value="Genomic_DNA"/>
</dbReference>
<sequence>MAFIELTKEEKPKLAVQVNNSLKYKDAAGNLQDRQKVTALINIVKEAGQVANMNKGAVTVSLNTEKGYKNYFVNKTDKDDIALVPMDKTLQEDKDNFIYFNKKVDINNPDKYFYNMSKAGNAEQVVESIKVTATDKSAYLGARVTLKNDEIKDLLIDKEFDTNQRHTAIIGKNKLEIISNGELQARRESKQSQEQDKSKEAPTKDTEDKKKAFKPQNKSKVKEQDIER</sequence>
<feature type="compositionally biased region" description="Basic and acidic residues" evidence="1">
    <location>
        <begin position="184"/>
        <end position="210"/>
    </location>
</feature>
<accession>A0AAE7BFY0</accession>
<dbReference type="EMBL" id="CP053835">
    <property type="protein sequence ID" value="QKF77864.1"/>
    <property type="molecule type" value="Genomic_DNA"/>
</dbReference>
<evidence type="ECO:0000313" key="3">
    <source>
        <dbReference type="EMBL" id="QKF77864.1"/>
    </source>
</evidence>
<gene>
    <name evidence="2" type="ORF">ADFLV_1260</name>
    <name evidence="3" type="ORF">ADFLV_1846</name>
</gene>
<protein>
    <submittedName>
        <fullName evidence="2">Uncharacterized protein</fullName>
    </submittedName>
</protein>
<dbReference type="Proteomes" id="UP000503313">
    <property type="component" value="Chromosome"/>
</dbReference>
<dbReference type="AlphaFoldDB" id="A0AAE7BFY0"/>
<organism evidence="2 4">
    <name type="scientific">Arcobacter defluvii</name>
    <dbReference type="NCBI Taxonomy" id="873191"/>
    <lineage>
        <taxon>Bacteria</taxon>
        <taxon>Pseudomonadati</taxon>
        <taxon>Campylobacterota</taxon>
        <taxon>Epsilonproteobacteria</taxon>
        <taxon>Campylobacterales</taxon>
        <taxon>Arcobacteraceae</taxon>
        <taxon>Arcobacter</taxon>
    </lineage>
</organism>